<organism evidence="1 2">
    <name type="scientific">Zea mays</name>
    <name type="common">Maize</name>
    <dbReference type="NCBI Taxonomy" id="4577"/>
    <lineage>
        <taxon>Eukaryota</taxon>
        <taxon>Viridiplantae</taxon>
        <taxon>Streptophyta</taxon>
        <taxon>Embryophyta</taxon>
        <taxon>Tracheophyta</taxon>
        <taxon>Spermatophyta</taxon>
        <taxon>Magnoliopsida</taxon>
        <taxon>Liliopsida</taxon>
        <taxon>Poales</taxon>
        <taxon>Poaceae</taxon>
        <taxon>PACMAD clade</taxon>
        <taxon>Panicoideae</taxon>
        <taxon>Andropogonodae</taxon>
        <taxon>Andropogoneae</taxon>
        <taxon>Tripsacinae</taxon>
        <taxon>Zea</taxon>
    </lineage>
</organism>
<name>A0A804RQP4_MAIZE</name>
<proteinExistence type="predicted"/>
<accession>A0A804RQP4</accession>
<reference evidence="1" key="2">
    <citation type="submission" date="2019-07" db="EMBL/GenBank/DDBJ databases">
        <authorList>
            <person name="Seetharam A."/>
            <person name="Woodhouse M."/>
            <person name="Cannon E."/>
        </authorList>
    </citation>
    <scope>NUCLEOTIDE SEQUENCE [LARGE SCALE GENOMIC DNA]</scope>
    <source>
        <strain evidence="1">cv. B73</strain>
    </source>
</reference>
<dbReference type="Proteomes" id="UP000007305">
    <property type="component" value="Chromosome 10"/>
</dbReference>
<dbReference type="EnsemblPlants" id="Zm00001eb433210_T001">
    <property type="protein sequence ID" value="Zm00001eb433210_P001"/>
    <property type="gene ID" value="Zm00001eb433210"/>
</dbReference>
<reference evidence="2" key="1">
    <citation type="journal article" date="2009" name="Science">
        <title>The B73 maize genome: complexity, diversity, and dynamics.</title>
        <authorList>
            <person name="Schnable P.S."/>
            <person name="Ware D."/>
            <person name="Fulton R.S."/>
            <person name="Stein J.C."/>
            <person name="Wei F."/>
            <person name="Pasternak S."/>
            <person name="Liang C."/>
            <person name="Zhang J."/>
            <person name="Fulton L."/>
            <person name="Graves T.A."/>
            <person name="Minx P."/>
            <person name="Reily A.D."/>
            <person name="Courtney L."/>
            <person name="Kruchowski S.S."/>
            <person name="Tomlinson C."/>
            <person name="Strong C."/>
            <person name="Delehaunty K."/>
            <person name="Fronick C."/>
            <person name="Courtney B."/>
            <person name="Rock S.M."/>
            <person name="Belter E."/>
            <person name="Du F."/>
            <person name="Kim K."/>
            <person name="Abbott R.M."/>
            <person name="Cotton M."/>
            <person name="Levy A."/>
            <person name="Marchetto P."/>
            <person name="Ochoa K."/>
            <person name="Jackson S.M."/>
            <person name="Gillam B."/>
            <person name="Chen W."/>
            <person name="Yan L."/>
            <person name="Higginbotham J."/>
            <person name="Cardenas M."/>
            <person name="Waligorski J."/>
            <person name="Applebaum E."/>
            <person name="Phelps L."/>
            <person name="Falcone J."/>
            <person name="Kanchi K."/>
            <person name="Thane T."/>
            <person name="Scimone A."/>
            <person name="Thane N."/>
            <person name="Henke J."/>
            <person name="Wang T."/>
            <person name="Ruppert J."/>
            <person name="Shah N."/>
            <person name="Rotter K."/>
            <person name="Hodges J."/>
            <person name="Ingenthron E."/>
            <person name="Cordes M."/>
            <person name="Kohlberg S."/>
            <person name="Sgro J."/>
            <person name="Delgado B."/>
            <person name="Mead K."/>
            <person name="Chinwalla A."/>
            <person name="Leonard S."/>
            <person name="Crouse K."/>
            <person name="Collura K."/>
            <person name="Kudrna D."/>
            <person name="Currie J."/>
            <person name="He R."/>
            <person name="Angelova A."/>
            <person name="Rajasekar S."/>
            <person name="Mueller T."/>
            <person name="Lomeli R."/>
            <person name="Scara G."/>
            <person name="Ko A."/>
            <person name="Delaney K."/>
            <person name="Wissotski M."/>
            <person name="Lopez G."/>
            <person name="Campos D."/>
            <person name="Braidotti M."/>
            <person name="Ashley E."/>
            <person name="Golser W."/>
            <person name="Kim H."/>
            <person name="Lee S."/>
            <person name="Lin J."/>
            <person name="Dujmic Z."/>
            <person name="Kim W."/>
            <person name="Talag J."/>
            <person name="Zuccolo A."/>
            <person name="Fan C."/>
            <person name="Sebastian A."/>
            <person name="Kramer M."/>
            <person name="Spiegel L."/>
            <person name="Nascimento L."/>
            <person name="Zutavern T."/>
            <person name="Miller B."/>
            <person name="Ambroise C."/>
            <person name="Muller S."/>
            <person name="Spooner W."/>
            <person name="Narechania A."/>
            <person name="Ren L."/>
            <person name="Wei S."/>
            <person name="Kumari S."/>
            <person name="Faga B."/>
            <person name="Levy M.J."/>
            <person name="McMahan L."/>
            <person name="Van Buren P."/>
            <person name="Vaughn M.W."/>
            <person name="Ying K."/>
            <person name="Yeh C.-T."/>
            <person name="Emrich S.J."/>
            <person name="Jia Y."/>
            <person name="Kalyanaraman A."/>
            <person name="Hsia A.-P."/>
            <person name="Barbazuk W.B."/>
            <person name="Baucom R.S."/>
            <person name="Brutnell T.P."/>
            <person name="Carpita N.C."/>
            <person name="Chaparro C."/>
            <person name="Chia J.-M."/>
            <person name="Deragon J.-M."/>
            <person name="Estill J.C."/>
            <person name="Fu Y."/>
            <person name="Jeddeloh J.A."/>
            <person name="Han Y."/>
            <person name="Lee H."/>
            <person name="Li P."/>
            <person name="Lisch D.R."/>
            <person name="Liu S."/>
            <person name="Liu Z."/>
            <person name="Nagel D.H."/>
            <person name="McCann M.C."/>
            <person name="SanMiguel P."/>
            <person name="Myers A.M."/>
            <person name="Nettleton D."/>
            <person name="Nguyen J."/>
            <person name="Penning B.W."/>
            <person name="Ponnala L."/>
            <person name="Schneider K.L."/>
            <person name="Schwartz D.C."/>
            <person name="Sharma A."/>
            <person name="Soderlund C."/>
            <person name="Springer N.M."/>
            <person name="Sun Q."/>
            <person name="Wang H."/>
            <person name="Waterman M."/>
            <person name="Westerman R."/>
            <person name="Wolfgruber T.K."/>
            <person name="Yang L."/>
            <person name="Yu Y."/>
            <person name="Zhang L."/>
            <person name="Zhou S."/>
            <person name="Zhu Q."/>
            <person name="Bennetzen J.L."/>
            <person name="Dawe R.K."/>
            <person name="Jiang J."/>
            <person name="Jiang N."/>
            <person name="Presting G.G."/>
            <person name="Wessler S.R."/>
            <person name="Aluru S."/>
            <person name="Martienssen R.A."/>
            <person name="Clifton S.W."/>
            <person name="McCombie W.R."/>
            <person name="Wing R.A."/>
            <person name="Wilson R.K."/>
        </authorList>
    </citation>
    <scope>NUCLEOTIDE SEQUENCE [LARGE SCALE GENOMIC DNA]</scope>
    <source>
        <strain evidence="2">cv. B73</strain>
    </source>
</reference>
<dbReference type="InParanoid" id="A0A804RQP4"/>
<protein>
    <submittedName>
        <fullName evidence="1">Uncharacterized protein</fullName>
    </submittedName>
</protein>
<evidence type="ECO:0000313" key="1">
    <source>
        <dbReference type="EnsemblPlants" id="Zm00001eb433210_P001"/>
    </source>
</evidence>
<reference evidence="1" key="3">
    <citation type="submission" date="2021-05" db="UniProtKB">
        <authorList>
            <consortium name="EnsemblPlants"/>
        </authorList>
    </citation>
    <scope>IDENTIFICATION</scope>
    <source>
        <strain evidence="1">cv. B73</strain>
    </source>
</reference>
<dbReference type="AlphaFoldDB" id="A0A804RQP4"/>
<evidence type="ECO:0000313" key="2">
    <source>
        <dbReference type="Proteomes" id="UP000007305"/>
    </source>
</evidence>
<dbReference type="Gramene" id="Zm00001eb433210_T001">
    <property type="protein sequence ID" value="Zm00001eb433210_P001"/>
    <property type="gene ID" value="Zm00001eb433210"/>
</dbReference>
<keyword evidence="2" id="KW-1185">Reference proteome</keyword>
<sequence>MVAGVEVMGYELLERSNLAVNLLLLVMSRCQVSSIYRAVYVENGVCYLHQSRGRNVGEVVMVQQERRNLPKPRLSHSHRSLEARLTERPPDEPLGIVWRKGLLVRRLHNSNPVAQDVPEVVRATKAAANGDRIHAAPDGSHHVVHEALHPGTAAGTAEHLNQSAAVLVLEVLGDGAEARGGAAPVDAVPGEQQRRVRAYEGQVVLQEAIAEGERGPAGGHVERELQPALDGVRVVPAVQVHAEHAAGLRLHKHPPPPHRRRGPLELLGLVPPGRAEETPQEQRRHLALDGAVQVGGHGFFLFLVRVRAPPCGEDDAVRERGRCALGAIIGSRLQTNHHQEDEDGGNKKRR</sequence>